<dbReference type="PANTHER" id="PTHR24173:SF74">
    <property type="entry name" value="ANKYRIN REPEAT DOMAIN-CONTAINING PROTEIN 16"/>
    <property type="match status" value="1"/>
</dbReference>
<feature type="region of interest" description="Disordered" evidence="3">
    <location>
        <begin position="1"/>
        <end position="22"/>
    </location>
</feature>
<keyword evidence="1" id="KW-0677">Repeat</keyword>
<dbReference type="Pfam" id="PF12796">
    <property type="entry name" value="Ank_2"/>
    <property type="match status" value="1"/>
</dbReference>
<dbReference type="Proteomes" id="UP000663824">
    <property type="component" value="Unassembled WGS sequence"/>
</dbReference>
<proteinExistence type="predicted"/>
<organism evidence="4 5">
    <name type="scientific">Rotaria magnacalcarata</name>
    <dbReference type="NCBI Taxonomy" id="392030"/>
    <lineage>
        <taxon>Eukaryota</taxon>
        <taxon>Metazoa</taxon>
        <taxon>Spiralia</taxon>
        <taxon>Gnathifera</taxon>
        <taxon>Rotifera</taxon>
        <taxon>Eurotatoria</taxon>
        <taxon>Bdelloidea</taxon>
        <taxon>Philodinida</taxon>
        <taxon>Philodinidae</taxon>
        <taxon>Rotaria</taxon>
    </lineage>
</organism>
<protein>
    <submittedName>
        <fullName evidence="4">Uncharacterized protein</fullName>
    </submittedName>
</protein>
<dbReference type="InterPro" id="IPR036770">
    <property type="entry name" value="Ankyrin_rpt-contain_sf"/>
</dbReference>
<feature type="compositionally biased region" description="Polar residues" evidence="3">
    <location>
        <begin position="504"/>
        <end position="533"/>
    </location>
</feature>
<feature type="compositionally biased region" description="Polar residues" evidence="3">
    <location>
        <begin position="273"/>
        <end position="285"/>
    </location>
</feature>
<evidence type="ECO:0000256" key="1">
    <source>
        <dbReference type="ARBA" id="ARBA00022737"/>
    </source>
</evidence>
<keyword evidence="2" id="KW-0040">ANK repeat</keyword>
<sequence>MLVSSPSMPLSSMSHIDSNTDRSHVANKSAPLIPPTIIPKHFNVPFAIQHGYFRCIRYLLQLCHDPNERDSQLRTPLILCSYVENDRWSLSIAQNLLEKGAKVALEDHARRNALHHACALQRMHLVQLYLSCLDFNIEAKDCEGNTCLHYVAITGNCEIADLLMKTAEKMDIHLDQCVNRDGITGNCEIADLLMKTAEKMDIHLDQCVNRDGCSAAVLALKYGHIECANQITHRDWDEFFVVPRPLSIYETTQKNDDNHTRITTGSSKKKTRVTSNTTGTPNKSDIRPSTLSFGLLKIIFNENDSSYSTRLAGLCTEGKPSHHRRRIRHKRQEKSEQLNDFEKAESTLPSCTHYCSTEALVNELQTATIALPERKITFDDSEDANSTARASPRVQLLIHQHLNNKTNLSAKTSSSTEDTLMSNSEVKPKVIERHQSSSTLNYLEPSSSVFQGGSSLNRNKLQRPKTAIVARNQTSVNAVGAPSRLSSAKMPPTPLPRKPKKKSATINRPKSASVVPKSQPQQPSSTISEVSSYSQTLYAGRPLSAALQSHHRHPPPAIQRKVDSSCSIREAKGATSRYNKPEELFGLKPEELFGLQDHQPKMMNHRKANDHTRLKRTNRQQSPPPQHHGWQEDVTKLADLFNIHHSTNYRPSAIPPSPVVIEEDTITELTPIIRFRRMSISKNTLSISRSSLNPKQSTLAALNIPRRNSISQRSPIKMANT</sequence>
<dbReference type="SUPFAM" id="SSF48403">
    <property type="entry name" value="Ankyrin repeat"/>
    <property type="match status" value="1"/>
</dbReference>
<evidence type="ECO:0000256" key="3">
    <source>
        <dbReference type="SAM" id="MobiDB-lite"/>
    </source>
</evidence>
<feature type="region of interest" description="Disordered" evidence="3">
    <location>
        <begin position="468"/>
        <end position="533"/>
    </location>
</feature>
<accession>A0A816MJZ0</accession>
<evidence type="ECO:0000256" key="2">
    <source>
        <dbReference type="ARBA" id="ARBA00023043"/>
    </source>
</evidence>
<comment type="caution">
    <text evidence="4">The sequence shown here is derived from an EMBL/GenBank/DDBJ whole genome shotgun (WGS) entry which is preliminary data.</text>
</comment>
<dbReference type="EMBL" id="CAJNRE010002801">
    <property type="protein sequence ID" value="CAF1992733.1"/>
    <property type="molecule type" value="Genomic_DNA"/>
</dbReference>
<dbReference type="AlphaFoldDB" id="A0A816MJZ0"/>
<gene>
    <name evidence="4" type="ORF">MBJ925_LOCUS7855</name>
</gene>
<feature type="region of interest" description="Disordered" evidence="3">
    <location>
        <begin position="405"/>
        <end position="427"/>
    </location>
</feature>
<feature type="compositionally biased region" description="Basic residues" evidence="3">
    <location>
        <begin position="321"/>
        <end position="332"/>
    </location>
</feature>
<evidence type="ECO:0000313" key="5">
    <source>
        <dbReference type="Proteomes" id="UP000663824"/>
    </source>
</evidence>
<reference evidence="4" key="1">
    <citation type="submission" date="2021-02" db="EMBL/GenBank/DDBJ databases">
        <authorList>
            <person name="Nowell W R."/>
        </authorList>
    </citation>
    <scope>NUCLEOTIDE SEQUENCE</scope>
</reference>
<dbReference type="PANTHER" id="PTHR24173">
    <property type="entry name" value="ANKYRIN REPEAT CONTAINING"/>
    <property type="match status" value="1"/>
</dbReference>
<feature type="region of interest" description="Disordered" evidence="3">
    <location>
        <begin position="256"/>
        <end position="285"/>
    </location>
</feature>
<evidence type="ECO:0000313" key="4">
    <source>
        <dbReference type="EMBL" id="CAF1992733.1"/>
    </source>
</evidence>
<feature type="compositionally biased region" description="Low complexity" evidence="3">
    <location>
        <begin position="1"/>
        <end position="14"/>
    </location>
</feature>
<dbReference type="Gene3D" id="1.25.40.20">
    <property type="entry name" value="Ankyrin repeat-containing domain"/>
    <property type="match status" value="1"/>
</dbReference>
<feature type="region of interest" description="Disordered" evidence="3">
    <location>
        <begin position="317"/>
        <end position="336"/>
    </location>
</feature>
<feature type="compositionally biased region" description="Polar residues" evidence="3">
    <location>
        <begin position="405"/>
        <end position="425"/>
    </location>
</feature>
<dbReference type="SMART" id="SM00248">
    <property type="entry name" value="ANK"/>
    <property type="match status" value="5"/>
</dbReference>
<dbReference type="InterPro" id="IPR002110">
    <property type="entry name" value="Ankyrin_rpt"/>
</dbReference>
<feature type="region of interest" description="Disordered" evidence="3">
    <location>
        <begin position="604"/>
        <end position="631"/>
    </location>
</feature>
<name>A0A816MJZ0_9BILA</name>